<keyword evidence="3" id="KW-1185">Reference proteome</keyword>
<feature type="compositionally biased region" description="Basic and acidic residues" evidence="1">
    <location>
        <begin position="117"/>
        <end position="132"/>
    </location>
</feature>
<proteinExistence type="predicted"/>
<dbReference type="Proteomes" id="UP000283269">
    <property type="component" value="Unassembled WGS sequence"/>
</dbReference>
<evidence type="ECO:0000256" key="1">
    <source>
        <dbReference type="SAM" id="MobiDB-lite"/>
    </source>
</evidence>
<name>A0A409XKK1_PSICY</name>
<dbReference type="AlphaFoldDB" id="A0A409XKK1"/>
<accession>A0A409XKK1</accession>
<dbReference type="InParanoid" id="A0A409XKK1"/>
<comment type="caution">
    <text evidence="2">The sequence shown here is derived from an EMBL/GenBank/DDBJ whole genome shotgun (WGS) entry which is preliminary data.</text>
</comment>
<protein>
    <submittedName>
        <fullName evidence="2">Uncharacterized protein</fullName>
    </submittedName>
</protein>
<reference evidence="2 3" key="1">
    <citation type="journal article" date="2018" name="Evol. Lett.">
        <title>Horizontal gene cluster transfer increased hallucinogenic mushroom diversity.</title>
        <authorList>
            <person name="Reynolds H.T."/>
            <person name="Vijayakumar V."/>
            <person name="Gluck-Thaler E."/>
            <person name="Korotkin H.B."/>
            <person name="Matheny P.B."/>
            <person name="Slot J.C."/>
        </authorList>
    </citation>
    <scope>NUCLEOTIDE SEQUENCE [LARGE SCALE GENOMIC DNA]</scope>
    <source>
        <strain evidence="2 3">2631</strain>
    </source>
</reference>
<organism evidence="2 3">
    <name type="scientific">Psilocybe cyanescens</name>
    <dbReference type="NCBI Taxonomy" id="93625"/>
    <lineage>
        <taxon>Eukaryota</taxon>
        <taxon>Fungi</taxon>
        <taxon>Dikarya</taxon>
        <taxon>Basidiomycota</taxon>
        <taxon>Agaricomycotina</taxon>
        <taxon>Agaricomycetes</taxon>
        <taxon>Agaricomycetidae</taxon>
        <taxon>Agaricales</taxon>
        <taxon>Agaricineae</taxon>
        <taxon>Strophariaceae</taxon>
        <taxon>Psilocybe</taxon>
    </lineage>
</organism>
<feature type="region of interest" description="Disordered" evidence="1">
    <location>
        <begin position="112"/>
        <end position="142"/>
    </location>
</feature>
<dbReference type="EMBL" id="NHYD01001402">
    <property type="protein sequence ID" value="PPQ91292.1"/>
    <property type="molecule type" value="Genomic_DNA"/>
</dbReference>
<gene>
    <name evidence="2" type="ORF">CVT25_006235</name>
</gene>
<evidence type="ECO:0000313" key="2">
    <source>
        <dbReference type="EMBL" id="PPQ91292.1"/>
    </source>
</evidence>
<sequence>MGEEERRGFSIKASLAQSLGDVVTGFEHARQTWNQAVVCFIGRLLLRYADLGGASALRCHTRRIGSRTTWGLAAWTNSTAARDMGRRTPRFHSFANAMLKTNRPLTKAHFKNTKTRLNHDPIKPPESSERHSLPKSLVNFEA</sequence>
<evidence type="ECO:0000313" key="3">
    <source>
        <dbReference type="Proteomes" id="UP000283269"/>
    </source>
</evidence>